<organism evidence="1 2">
    <name type="scientific">Roseibium alexandrii (strain DSM 17067 / NCIMB 14079 / DFL-11)</name>
    <name type="common">Labrenzia alexandrii</name>
    <dbReference type="NCBI Taxonomy" id="244592"/>
    <lineage>
        <taxon>Bacteria</taxon>
        <taxon>Pseudomonadati</taxon>
        <taxon>Pseudomonadota</taxon>
        <taxon>Alphaproteobacteria</taxon>
        <taxon>Hyphomicrobiales</taxon>
        <taxon>Stappiaceae</taxon>
        <taxon>Roseibium</taxon>
    </lineage>
</organism>
<dbReference type="EMBL" id="ACCU02000004">
    <property type="protein sequence ID" value="EEE44424.1"/>
    <property type="molecule type" value="Genomic_DNA"/>
</dbReference>
<reference evidence="1 2" key="2">
    <citation type="submission" date="2013-04" db="EMBL/GenBank/DDBJ databases">
        <authorList>
            <person name="Fiebig A."/>
            <person name="Pradella S."/>
            <person name="Wagner-Doebler I."/>
        </authorList>
    </citation>
    <scope>NUCLEOTIDE SEQUENCE [LARGE SCALE GENOMIC DNA]</scope>
    <source>
        <strain evidence="2">DSM 17067 / NCIMB 14079 / DFL-11</strain>
    </source>
</reference>
<proteinExistence type="predicted"/>
<evidence type="ECO:0000313" key="1">
    <source>
        <dbReference type="EMBL" id="EEE44424.1"/>
    </source>
</evidence>
<sequence>MTKQSEADDIIWMVRGHLSDANSRGWQPAELFEDNKIRAEEILKAIRQSKIGWQLSKDQFPKDNYPRPDNYPATDKQSVPQIFSSGFTFLSEESADVVGQFDLGDGALYPTRLWRSDRITPMPGRHFYLNVASKKDAFLPEQSLGAKDISHGKWLVPLLPQKDTELWFADIVLNGPDLWFDPTIIDNFFISDRLKKALDSGKLSKDWMLTRCSVAVD</sequence>
<dbReference type="Proteomes" id="UP000004703">
    <property type="component" value="Chromosome"/>
</dbReference>
<accession>A0A5E8GYD8</accession>
<evidence type="ECO:0000313" key="2">
    <source>
        <dbReference type="Proteomes" id="UP000004703"/>
    </source>
</evidence>
<dbReference type="RefSeq" id="WP_008191525.1">
    <property type="nucleotide sequence ID" value="NZ_CM011002.1"/>
</dbReference>
<reference evidence="1 2" key="1">
    <citation type="submission" date="2008-01" db="EMBL/GenBank/DDBJ databases">
        <authorList>
            <person name="Wagner-Dobler I."/>
            <person name="Ferriera S."/>
            <person name="Johnson J."/>
            <person name="Kravitz S."/>
            <person name="Beeson K."/>
            <person name="Sutton G."/>
            <person name="Rogers Y.-H."/>
            <person name="Friedman R."/>
            <person name="Frazier M."/>
            <person name="Venter J.C."/>
        </authorList>
    </citation>
    <scope>NUCLEOTIDE SEQUENCE [LARGE SCALE GENOMIC DNA]</scope>
    <source>
        <strain evidence="2">DSM 17067 / NCIMB 14079 / DFL-11</strain>
    </source>
</reference>
<gene>
    <name evidence="1" type="ORF">SADFL11_1711</name>
</gene>
<comment type="caution">
    <text evidence="1">The sequence shown here is derived from an EMBL/GenBank/DDBJ whole genome shotgun (WGS) entry which is preliminary data.</text>
</comment>
<name>A0A5E8GYD8_ROSAD</name>
<protein>
    <submittedName>
        <fullName evidence="1">Uncharacterized protein</fullName>
    </submittedName>
</protein>
<dbReference type="AlphaFoldDB" id="A0A5E8GYD8"/>